<feature type="transmembrane region" description="Helical" evidence="8">
    <location>
        <begin position="591"/>
        <end position="614"/>
    </location>
</feature>
<feature type="transmembrane region" description="Helical" evidence="8">
    <location>
        <begin position="212"/>
        <end position="235"/>
    </location>
</feature>
<sequence length="721" mass="75629">MTRAYRFASLPCGRRGKWVVLGVWIVILVVSFPLAGKLTGAQTNDSSAWLPNDAESTRVVEESKRFVPADTLPAVVVYHRNGAAITAADRAKAAADVPRLKAVTGEATDSGKHRRLAVNVLGPIPAKDGKALETIVNVHVGNDGWNVLGPAVDDYRDIVQKGAPGLEAHVTGPAGYGGDFSNVFSGFDIALLAITAAIVIGILLLTYRSPILWLAPILCVGFSLMGAQALIYLLAEYAGLTVNGQAAFILTVLVFGAGTDYALLLIARYREELRRHRDRHEAMAIALHRAGPAILASGTTVALSMMSLMFATLSSTRSMGPVMAIGIVIAFGAMVTLLPALLVICGRWVFWPRRPSHGSEEPTERGVWARVGSSIAVRPRLTWVVTALVLGGLAVGVFGLRTDTLPAKDAFSTGKPDAVTGEEVLGRHFPAGSGSPIQVITKAGTENDVQAALAKVSGIADVKPAGNKPGQASGGLVYLEGTLTAPPDSERGFAAVEHARDAVHAVPGANALVGGSSAVTLDVSDASHHDQYVVIPIVLAVVFLILALLLRALVAPLILILTVVLSYAAALGVSALVFNHVFGFASTDPSFALWTFVFLVALGTDYNIFLMTRVHEETRQVGTRRGALVGLAATGGVITSAGTVLAGTFAALGTMPLVFVAALGFTVAFGVLLDTFIVRSVLVTALNLDVGRHMWWPSALSRAEPETTDVPEEPAPAVRGE</sequence>
<evidence type="ECO:0000256" key="2">
    <source>
        <dbReference type="ARBA" id="ARBA00010157"/>
    </source>
</evidence>
<protein>
    <submittedName>
        <fullName evidence="10">MMPL family transporter</fullName>
    </submittedName>
</protein>
<feature type="region of interest" description="Disordered" evidence="7">
    <location>
        <begin position="702"/>
        <end position="721"/>
    </location>
</feature>
<evidence type="ECO:0000256" key="3">
    <source>
        <dbReference type="ARBA" id="ARBA00022475"/>
    </source>
</evidence>
<dbReference type="InterPro" id="IPR004869">
    <property type="entry name" value="MMPL_dom"/>
</dbReference>
<dbReference type="PANTHER" id="PTHR33406">
    <property type="entry name" value="MEMBRANE PROTEIN MJ1562-RELATED"/>
    <property type="match status" value="1"/>
</dbReference>
<comment type="subcellular location">
    <subcellularLocation>
        <location evidence="1">Cell membrane</location>
        <topology evidence="1">Multi-pass membrane protein</topology>
    </subcellularLocation>
</comment>
<feature type="transmembrane region" description="Helical" evidence="8">
    <location>
        <begin position="626"/>
        <end position="651"/>
    </location>
</feature>
<keyword evidence="6 8" id="KW-0472">Membrane</keyword>
<dbReference type="InterPro" id="IPR000731">
    <property type="entry name" value="SSD"/>
</dbReference>
<feature type="transmembrane region" description="Helical" evidence="8">
    <location>
        <begin position="18"/>
        <end position="36"/>
    </location>
</feature>
<evidence type="ECO:0000256" key="8">
    <source>
        <dbReference type="SAM" id="Phobius"/>
    </source>
</evidence>
<keyword evidence="11" id="KW-1185">Reference proteome</keyword>
<keyword evidence="4 8" id="KW-0812">Transmembrane</keyword>
<evidence type="ECO:0000259" key="9">
    <source>
        <dbReference type="PROSITE" id="PS50156"/>
    </source>
</evidence>
<keyword evidence="5 8" id="KW-1133">Transmembrane helix</keyword>
<dbReference type="Proteomes" id="UP001501710">
    <property type="component" value="Unassembled WGS sequence"/>
</dbReference>
<dbReference type="PANTHER" id="PTHR33406:SF6">
    <property type="entry name" value="MEMBRANE PROTEIN YDGH-RELATED"/>
    <property type="match status" value="1"/>
</dbReference>
<dbReference type="PROSITE" id="PS50156">
    <property type="entry name" value="SSD"/>
    <property type="match status" value="1"/>
</dbReference>
<evidence type="ECO:0000256" key="5">
    <source>
        <dbReference type="ARBA" id="ARBA00022989"/>
    </source>
</evidence>
<feature type="transmembrane region" description="Helical" evidence="8">
    <location>
        <begin position="247"/>
        <end position="269"/>
    </location>
</feature>
<feature type="transmembrane region" description="Helical" evidence="8">
    <location>
        <begin position="381"/>
        <end position="400"/>
    </location>
</feature>
<keyword evidence="3" id="KW-1003">Cell membrane</keyword>
<accession>A0ABP8CNZ3</accession>
<proteinExistence type="inferred from homology"/>
<evidence type="ECO:0000313" key="11">
    <source>
        <dbReference type="Proteomes" id="UP001501710"/>
    </source>
</evidence>
<feature type="transmembrane region" description="Helical" evidence="8">
    <location>
        <begin position="323"/>
        <end position="350"/>
    </location>
</feature>
<comment type="caution">
    <text evidence="10">The sequence shown here is derived from an EMBL/GenBank/DDBJ whole genome shotgun (WGS) entry which is preliminary data.</text>
</comment>
<evidence type="ECO:0000256" key="6">
    <source>
        <dbReference type="ARBA" id="ARBA00023136"/>
    </source>
</evidence>
<feature type="transmembrane region" description="Helical" evidence="8">
    <location>
        <begin position="290"/>
        <end position="311"/>
    </location>
</feature>
<feature type="transmembrane region" description="Helical" evidence="8">
    <location>
        <begin position="657"/>
        <end position="678"/>
    </location>
</feature>
<feature type="transmembrane region" description="Helical" evidence="8">
    <location>
        <begin position="183"/>
        <end position="205"/>
    </location>
</feature>
<dbReference type="InterPro" id="IPR050545">
    <property type="entry name" value="Mycobact_MmpL"/>
</dbReference>
<dbReference type="RefSeq" id="WP_344906795.1">
    <property type="nucleotide sequence ID" value="NZ_BAABAS010000029.1"/>
</dbReference>
<feature type="transmembrane region" description="Helical" evidence="8">
    <location>
        <begin position="532"/>
        <end position="550"/>
    </location>
</feature>
<dbReference type="SUPFAM" id="SSF82866">
    <property type="entry name" value="Multidrug efflux transporter AcrB transmembrane domain"/>
    <property type="match status" value="2"/>
</dbReference>
<gene>
    <name evidence="10" type="ORF">GCM10022254_71500</name>
</gene>
<evidence type="ECO:0000256" key="7">
    <source>
        <dbReference type="SAM" id="MobiDB-lite"/>
    </source>
</evidence>
<comment type="similarity">
    <text evidence="2">Belongs to the resistance-nodulation-cell division (RND) (TC 2.A.6) family. MmpL subfamily.</text>
</comment>
<feature type="transmembrane region" description="Helical" evidence="8">
    <location>
        <begin position="557"/>
        <end position="579"/>
    </location>
</feature>
<evidence type="ECO:0000313" key="10">
    <source>
        <dbReference type="EMBL" id="GAA4241683.1"/>
    </source>
</evidence>
<dbReference type="Gene3D" id="1.20.1640.10">
    <property type="entry name" value="Multidrug efflux transporter AcrB transmembrane domain"/>
    <property type="match status" value="2"/>
</dbReference>
<evidence type="ECO:0000256" key="1">
    <source>
        <dbReference type="ARBA" id="ARBA00004651"/>
    </source>
</evidence>
<evidence type="ECO:0000256" key="4">
    <source>
        <dbReference type="ARBA" id="ARBA00022692"/>
    </source>
</evidence>
<reference evidence="11" key="1">
    <citation type="journal article" date="2019" name="Int. J. Syst. Evol. Microbiol.">
        <title>The Global Catalogue of Microorganisms (GCM) 10K type strain sequencing project: providing services to taxonomists for standard genome sequencing and annotation.</title>
        <authorList>
            <consortium name="The Broad Institute Genomics Platform"/>
            <consortium name="The Broad Institute Genome Sequencing Center for Infectious Disease"/>
            <person name="Wu L."/>
            <person name="Ma J."/>
        </authorList>
    </citation>
    <scope>NUCLEOTIDE SEQUENCE [LARGE SCALE GENOMIC DNA]</scope>
    <source>
        <strain evidence="11">JCM 17440</strain>
    </source>
</reference>
<dbReference type="Pfam" id="PF03176">
    <property type="entry name" value="MMPL"/>
    <property type="match status" value="2"/>
</dbReference>
<dbReference type="EMBL" id="BAABAS010000029">
    <property type="protein sequence ID" value="GAA4241683.1"/>
    <property type="molecule type" value="Genomic_DNA"/>
</dbReference>
<feature type="domain" description="SSD" evidence="9">
    <location>
        <begin position="212"/>
        <end position="344"/>
    </location>
</feature>
<organism evidence="10 11">
    <name type="scientific">Actinomadura meridiana</name>
    <dbReference type="NCBI Taxonomy" id="559626"/>
    <lineage>
        <taxon>Bacteria</taxon>
        <taxon>Bacillati</taxon>
        <taxon>Actinomycetota</taxon>
        <taxon>Actinomycetes</taxon>
        <taxon>Streptosporangiales</taxon>
        <taxon>Thermomonosporaceae</taxon>
        <taxon>Actinomadura</taxon>
    </lineage>
</organism>
<name>A0ABP8CNZ3_9ACTN</name>